<dbReference type="Proteomes" id="UP001597427">
    <property type="component" value="Unassembled WGS sequence"/>
</dbReference>
<evidence type="ECO:0000256" key="1">
    <source>
        <dbReference type="SAM" id="Phobius"/>
    </source>
</evidence>
<dbReference type="InterPro" id="IPR021560">
    <property type="entry name" value="DUF3021"/>
</dbReference>
<organism evidence="2 3">
    <name type="scientific">Enterococcus camelliae</name>
    <dbReference type="NCBI Taxonomy" id="453959"/>
    <lineage>
        <taxon>Bacteria</taxon>
        <taxon>Bacillati</taxon>
        <taxon>Bacillota</taxon>
        <taxon>Bacilli</taxon>
        <taxon>Lactobacillales</taxon>
        <taxon>Enterococcaceae</taxon>
        <taxon>Enterococcus</taxon>
    </lineage>
</organism>
<keyword evidence="1" id="KW-0472">Membrane</keyword>
<gene>
    <name evidence="2" type="ORF">ACFSR0_10395</name>
</gene>
<dbReference type="Pfam" id="PF11457">
    <property type="entry name" value="DUF3021"/>
    <property type="match status" value="1"/>
</dbReference>
<dbReference type="EMBL" id="JBHUMO010000060">
    <property type="protein sequence ID" value="MFD2729824.1"/>
    <property type="molecule type" value="Genomic_DNA"/>
</dbReference>
<keyword evidence="1" id="KW-1133">Transmembrane helix</keyword>
<proteinExistence type="predicted"/>
<name>A0ABW5TLZ8_9ENTE</name>
<dbReference type="RefSeq" id="WP_379982535.1">
    <property type="nucleotide sequence ID" value="NZ_JBHUMO010000060.1"/>
</dbReference>
<sequence length="127" mass="14487">MEWYAKLSSGLRTGSFIYLALIFFNGTTIVTYKTVTLVFLISIFAGVTTKIFEIEKFSFLLSLSLHYTATTLFVSILYITNYGVTSLTNLILSISFVYVIAYVVVMFQNIMIARELNNYVEKNRKGK</sequence>
<comment type="caution">
    <text evidence="2">The sequence shown here is derived from an EMBL/GenBank/DDBJ whole genome shotgun (WGS) entry which is preliminary data.</text>
</comment>
<evidence type="ECO:0000313" key="2">
    <source>
        <dbReference type="EMBL" id="MFD2729824.1"/>
    </source>
</evidence>
<keyword evidence="1" id="KW-0812">Transmembrane</keyword>
<evidence type="ECO:0000313" key="3">
    <source>
        <dbReference type="Proteomes" id="UP001597427"/>
    </source>
</evidence>
<protein>
    <submittedName>
        <fullName evidence="2">DUF3021 family protein</fullName>
    </submittedName>
</protein>
<feature type="transmembrane region" description="Helical" evidence="1">
    <location>
        <begin position="16"/>
        <end position="45"/>
    </location>
</feature>
<feature type="transmembrane region" description="Helical" evidence="1">
    <location>
        <begin position="57"/>
        <end position="80"/>
    </location>
</feature>
<reference evidence="3" key="1">
    <citation type="journal article" date="2019" name="Int. J. Syst. Evol. Microbiol.">
        <title>The Global Catalogue of Microorganisms (GCM) 10K type strain sequencing project: providing services to taxonomists for standard genome sequencing and annotation.</title>
        <authorList>
            <consortium name="The Broad Institute Genomics Platform"/>
            <consortium name="The Broad Institute Genome Sequencing Center for Infectious Disease"/>
            <person name="Wu L."/>
            <person name="Ma J."/>
        </authorList>
    </citation>
    <scope>NUCLEOTIDE SEQUENCE [LARGE SCALE GENOMIC DNA]</scope>
    <source>
        <strain evidence="3">TISTR 932</strain>
    </source>
</reference>
<keyword evidence="3" id="KW-1185">Reference proteome</keyword>
<feature type="transmembrane region" description="Helical" evidence="1">
    <location>
        <begin position="86"/>
        <end position="107"/>
    </location>
</feature>
<accession>A0ABW5TLZ8</accession>